<sequence length="140" mass="15037">MATPVQNTTQSTPSTSSAAPAPSSANTMIGAAATASTEILPGATTLLQAAKISCEQDRAIMLDYFRQTANGTAFLGEDPETKERILVKSKEEFTSLIKKLYKVGDDFIILTENSLYIVSGKIQKRKVNLASLQEAYDSSL</sequence>
<protein>
    <submittedName>
        <fullName evidence="2">Uncharacterized protein</fullName>
    </submittedName>
</protein>
<name>A0A6C0DTN6_9ZZZZ</name>
<dbReference type="EMBL" id="MN739677">
    <property type="protein sequence ID" value="QHT20167.1"/>
    <property type="molecule type" value="Genomic_DNA"/>
</dbReference>
<evidence type="ECO:0000256" key="1">
    <source>
        <dbReference type="SAM" id="MobiDB-lite"/>
    </source>
</evidence>
<reference evidence="2" key="1">
    <citation type="journal article" date="2020" name="Nature">
        <title>Giant virus diversity and host interactions through global metagenomics.</title>
        <authorList>
            <person name="Schulz F."/>
            <person name="Roux S."/>
            <person name="Paez-Espino D."/>
            <person name="Jungbluth S."/>
            <person name="Walsh D.A."/>
            <person name="Denef V.J."/>
            <person name="McMahon K.D."/>
            <person name="Konstantinidis K.T."/>
            <person name="Eloe-Fadrosh E.A."/>
            <person name="Kyrpides N.C."/>
            <person name="Woyke T."/>
        </authorList>
    </citation>
    <scope>NUCLEOTIDE SEQUENCE</scope>
    <source>
        <strain evidence="2">GVMAG-M-3300023174-60</strain>
    </source>
</reference>
<feature type="region of interest" description="Disordered" evidence="1">
    <location>
        <begin position="1"/>
        <end position="24"/>
    </location>
</feature>
<organism evidence="2">
    <name type="scientific">viral metagenome</name>
    <dbReference type="NCBI Taxonomy" id="1070528"/>
    <lineage>
        <taxon>unclassified sequences</taxon>
        <taxon>metagenomes</taxon>
        <taxon>organismal metagenomes</taxon>
    </lineage>
</organism>
<dbReference type="AlphaFoldDB" id="A0A6C0DTN6"/>
<accession>A0A6C0DTN6</accession>
<proteinExistence type="predicted"/>
<evidence type="ECO:0000313" key="2">
    <source>
        <dbReference type="EMBL" id="QHT20167.1"/>
    </source>
</evidence>